<dbReference type="EMBL" id="CM044704">
    <property type="protein sequence ID" value="KAI5667064.1"/>
    <property type="molecule type" value="Genomic_DNA"/>
</dbReference>
<sequence length="116" mass="13443">MVEEINKRRLKNLPTAVTSKKTKRRRRTMDMASRVEEREEEEIETQLSREEKKGKIKESTVCQTEERKRDLNRSKPQRAARVKATTGTRVCPARPGPASLTNSNHLVFLLRPIRSS</sequence>
<name>A0ACC0B350_CATRO</name>
<organism evidence="1 2">
    <name type="scientific">Catharanthus roseus</name>
    <name type="common">Madagascar periwinkle</name>
    <name type="synonym">Vinca rosea</name>
    <dbReference type="NCBI Taxonomy" id="4058"/>
    <lineage>
        <taxon>Eukaryota</taxon>
        <taxon>Viridiplantae</taxon>
        <taxon>Streptophyta</taxon>
        <taxon>Embryophyta</taxon>
        <taxon>Tracheophyta</taxon>
        <taxon>Spermatophyta</taxon>
        <taxon>Magnoliopsida</taxon>
        <taxon>eudicotyledons</taxon>
        <taxon>Gunneridae</taxon>
        <taxon>Pentapetalae</taxon>
        <taxon>asterids</taxon>
        <taxon>lamiids</taxon>
        <taxon>Gentianales</taxon>
        <taxon>Apocynaceae</taxon>
        <taxon>Rauvolfioideae</taxon>
        <taxon>Vinceae</taxon>
        <taxon>Catharanthinae</taxon>
        <taxon>Catharanthus</taxon>
    </lineage>
</organism>
<dbReference type="Proteomes" id="UP001060085">
    <property type="component" value="Linkage Group LG04"/>
</dbReference>
<protein>
    <submittedName>
        <fullName evidence="1">Uncharacterized protein</fullName>
    </submittedName>
</protein>
<proteinExistence type="predicted"/>
<evidence type="ECO:0000313" key="2">
    <source>
        <dbReference type="Proteomes" id="UP001060085"/>
    </source>
</evidence>
<gene>
    <name evidence="1" type="ORF">M9H77_16917</name>
</gene>
<accession>A0ACC0B350</accession>
<keyword evidence="2" id="KW-1185">Reference proteome</keyword>
<comment type="caution">
    <text evidence="1">The sequence shown here is derived from an EMBL/GenBank/DDBJ whole genome shotgun (WGS) entry which is preliminary data.</text>
</comment>
<reference evidence="2" key="1">
    <citation type="journal article" date="2023" name="Nat. Plants">
        <title>Single-cell RNA sequencing provides a high-resolution roadmap for understanding the multicellular compartmentation of specialized metabolism.</title>
        <authorList>
            <person name="Sun S."/>
            <person name="Shen X."/>
            <person name="Li Y."/>
            <person name="Li Y."/>
            <person name="Wang S."/>
            <person name="Li R."/>
            <person name="Zhang H."/>
            <person name="Shen G."/>
            <person name="Guo B."/>
            <person name="Wei J."/>
            <person name="Xu J."/>
            <person name="St-Pierre B."/>
            <person name="Chen S."/>
            <person name="Sun C."/>
        </authorList>
    </citation>
    <scope>NUCLEOTIDE SEQUENCE [LARGE SCALE GENOMIC DNA]</scope>
</reference>
<evidence type="ECO:0000313" key="1">
    <source>
        <dbReference type="EMBL" id="KAI5667064.1"/>
    </source>
</evidence>